<evidence type="ECO:0000313" key="3">
    <source>
        <dbReference type="Proteomes" id="UP000286701"/>
    </source>
</evidence>
<evidence type="ECO:0000313" key="2">
    <source>
        <dbReference type="EMBL" id="RWY49482.1"/>
    </source>
</evidence>
<dbReference type="RefSeq" id="WP_128535554.1">
    <property type="nucleotide sequence ID" value="NZ_SBIW01000008.1"/>
</dbReference>
<evidence type="ECO:0000256" key="1">
    <source>
        <dbReference type="SAM" id="SignalP"/>
    </source>
</evidence>
<comment type="caution">
    <text evidence="2">The sequence shown here is derived from an EMBL/GenBank/DDBJ whole genome shotgun (WGS) entry which is preliminary data.</text>
</comment>
<keyword evidence="3" id="KW-1185">Reference proteome</keyword>
<dbReference type="OrthoDB" id="877719at2"/>
<gene>
    <name evidence="2" type="ORF">EPL05_18950</name>
</gene>
<organism evidence="2 3">
    <name type="scientific">Mucilaginibacter gilvus</name>
    <dbReference type="NCBI Taxonomy" id="2305909"/>
    <lineage>
        <taxon>Bacteria</taxon>
        <taxon>Pseudomonadati</taxon>
        <taxon>Bacteroidota</taxon>
        <taxon>Sphingobacteriia</taxon>
        <taxon>Sphingobacteriales</taxon>
        <taxon>Sphingobacteriaceae</taxon>
        <taxon>Mucilaginibacter</taxon>
    </lineage>
</organism>
<dbReference type="AlphaFoldDB" id="A0A3S3X339"/>
<feature type="chain" id="PRO_5018755534" evidence="1">
    <location>
        <begin position="18"/>
        <end position="264"/>
    </location>
</feature>
<dbReference type="Proteomes" id="UP000286701">
    <property type="component" value="Unassembled WGS sequence"/>
</dbReference>
<accession>A0A3S3X339</accession>
<keyword evidence="1" id="KW-0732">Signal</keyword>
<sequence>MKALKLFPFAICYFAFANLFAQTPQSIEADLLKSFKKIAYWDQKLNDPTGNSGDSLDNANRFFGERLKQTTERYPATITQSFTALRKERLDIFTSSDGLFRIYSWDTGGGGTMREFESVMQYKVGDKAKSELFVSSQEIGVPFYSNLYTFNTGSKTYYLGITGIIESSRYAGTGIKIFAIENGKLNTNVKLLKTGTGLKNEISYEYDFSSIAYIPYGKRPTITFDATTQTILIPLVDGKGNVTKKFITYKFTGQYFEKVSNLAK</sequence>
<feature type="signal peptide" evidence="1">
    <location>
        <begin position="1"/>
        <end position="17"/>
    </location>
</feature>
<name>A0A3S3X339_9SPHI</name>
<proteinExistence type="predicted"/>
<reference evidence="2 3" key="1">
    <citation type="submission" date="2019-01" db="EMBL/GenBank/DDBJ databases">
        <title>Mucilaginibacter antarcticum sp. nov., isolated from antarctic soil.</title>
        <authorList>
            <person name="Yan Y.-Q."/>
            <person name="Du Z.-J."/>
        </authorList>
    </citation>
    <scope>NUCLEOTIDE SEQUENCE [LARGE SCALE GENOMIC DNA]</scope>
    <source>
        <strain evidence="2 3">F01003</strain>
    </source>
</reference>
<dbReference type="EMBL" id="SBIW01000008">
    <property type="protein sequence ID" value="RWY49482.1"/>
    <property type="molecule type" value="Genomic_DNA"/>
</dbReference>
<protein>
    <submittedName>
        <fullName evidence="2">Uncharacterized protein</fullName>
    </submittedName>
</protein>